<sequence length="66" mass="7907">VYSAFHDKDVVRIIAVSQRVTQNIDLICQLWYRMDGWDHLMIVNTRVENLPEDHERRFTAAYILCQ</sequence>
<accession>A0A0B6Y4A8</accession>
<feature type="non-terminal residue" evidence="1">
    <location>
        <position position="1"/>
    </location>
</feature>
<dbReference type="AlphaFoldDB" id="A0A0B6Y4A8"/>
<organism evidence="1">
    <name type="scientific">Arion vulgaris</name>
    <dbReference type="NCBI Taxonomy" id="1028688"/>
    <lineage>
        <taxon>Eukaryota</taxon>
        <taxon>Metazoa</taxon>
        <taxon>Spiralia</taxon>
        <taxon>Lophotrochozoa</taxon>
        <taxon>Mollusca</taxon>
        <taxon>Gastropoda</taxon>
        <taxon>Heterobranchia</taxon>
        <taxon>Euthyneura</taxon>
        <taxon>Panpulmonata</taxon>
        <taxon>Eupulmonata</taxon>
        <taxon>Stylommatophora</taxon>
        <taxon>Helicina</taxon>
        <taxon>Arionoidea</taxon>
        <taxon>Arionidae</taxon>
        <taxon>Arion</taxon>
    </lineage>
</organism>
<protein>
    <submittedName>
        <fullName evidence="1">Uncharacterized protein</fullName>
    </submittedName>
</protein>
<feature type="non-terminal residue" evidence="1">
    <location>
        <position position="66"/>
    </location>
</feature>
<proteinExistence type="predicted"/>
<gene>
    <name evidence="1" type="primary">ORF11447</name>
</gene>
<name>A0A0B6Y4A8_9EUPU</name>
<reference evidence="1" key="1">
    <citation type="submission" date="2014-12" db="EMBL/GenBank/DDBJ databases">
        <title>Insight into the proteome of Arion vulgaris.</title>
        <authorList>
            <person name="Aradska J."/>
            <person name="Bulat T."/>
            <person name="Smidak R."/>
            <person name="Sarate P."/>
            <person name="Gangsoo J."/>
            <person name="Sialana F."/>
            <person name="Bilban M."/>
            <person name="Lubec G."/>
        </authorList>
    </citation>
    <scope>NUCLEOTIDE SEQUENCE</scope>
    <source>
        <tissue evidence="1">Skin</tissue>
    </source>
</reference>
<dbReference type="EMBL" id="HACG01003826">
    <property type="protein sequence ID" value="CEK50691.1"/>
    <property type="molecule type" value="Transcribed_RNA"/>
</dbReference>
<evidence type="ECO:0000313" key="1">
    <source>
        <dbReference type="EMBL" id="CEK50691.1"/>
    </source>
</evidence>